<keyword evidence="6" id="KW-0472">Membrane</keyword>
<dbReference type="GO" id="GO:0004888">
    <property type="term" value="F:transmembrane signaling receptor activity"/>
    <property type="evidence" value="ECO:0007669"/>
    <property type="project" value="InterPro"/>
</dbReference>
<evidence type="ECO:0000256" key="1">
    <source>
        <dbReference type="ARBA" id="ARBA00022692"/>
    </source>
</evidence>
<comment type="similarity">
    <text evidence="4">Belongs to the methyl-accepting chemotaxis (MCP) protein family.</text>
</comment>
<evidence type="ECO:0000313" key="10">
    <source>
        <dbReference type="Proteomes" id="UP000619260"/>
    </source>
</evidence>
<evidence type="ECO:0000256" key="2">
    <source>
        <dbReference type="ARBA" id="ARBA00022989"/>
    </source>
</evidence>
<dbReference type="InterPro" id="IPR004090">
    <property type="entry name" value="Chemotax_Me-accpt_rcpt"/>
</dbReference>
<dbReference type="GO" id="GO:0007165">
    <property type="term" value="P:signal transduction"/>
    <property type="evidence" value="ECO:0007669"/>
    <property type="project" value="UniProtKB-KW"/>
</dbReference>
<dbReference type="AlphaFoldDB" id="A0A8J3YKD7"/>
<dbReference type="GO" id="GO:0006935">
    <property type="term" value="P:chemotaxis"/>
    <property type="evidence" value="ECO:0007669"/>
    <property type="project" value="InterPro"/>
</dbReference>
<dbReference type="Pfam" id="PF12729">
    <property type="entry name" value="4HB_MCP_1"/>
    <property type="match status" value="1"/>
</dbReference>
<dbReference type="Pfam" id="PF00015">
    <property type="entry name" value="MCPsignal"/>
    <property type="match status" value="1"/>
</dbReference>
<name>A0A8J3YKD7_9ACTN</name>
<feature type="domain" description="Methyl-accepting transducer" evidence="7">
    <location>
        <begin position="285"/>
        <end position="521"/>
    </location>
</feature>
<dbReference type="PRINTS" id="PR00260">
    <property type="entry name" value="CHEMTRNSDUCR"/>
</dbReference>
<feature type="transmembrane region" description="Helical" evidence="6">
    <location>
        <begin position="199"/>
        <end position="220"/>
    </location>
</feature>
<evidence type="ECO:0000259" key="8">
    <source>
        <dbReference type="PROSITE" id="PS50885"/>
    </source>
</evidence>
<evidence type="ECO:0000256" key="3">
    <source>
        <dbReference type="ARBA" id="ARBA00023224"/>
    </source>
</evidence>
<dbReference type="CDD" id="cd06225">
    <property type="entry name" value="HAMP"/>
    <property type="match status" value="1"/>
</dbReference>
<accession>A0A8J3YKD7</accession>
<dbReference type="SMART" id="SM00304">
    <property type="entry name" value="HAMP"/>
    <property type="match status" value="1"/>
</dbReference>
<organism evidence="9 10">
    <name type="scientific">Virgisporangium aliadipatigenens</name>
    <dbReference type="NCBI Taxonomy" id="741659"/>
    <lineage>
        <taxon>Bacteria</taxon>
        <taxon>Bacillati</taxon>
        <taxon>Actinomycetota</taxon>
        <taxon>Actinomycetes</taxon>
        <taxon>Micromonosporales</taxon>
        <taxon>Micromonosporaceae</taxon>
        <taxon>Virgisporangium</taxon>
    </lineage>
</organism>
<dbReference type="PANTHER" id="PTHR32089">
    <property type="entry name" value="METHYL-ACCEPTING CHEMOTAXIS PROTEIN MCPB"/>
    <property type="match status" value="1"/>
</dbReference>
<sequence>MASTPPRRLLTRLTRDRSLNVKILSVVGVLAVFSCFIGGLSITRMAALNAEADELYRSGLVPVQRISQVYEVMAATRVAMLNHALSSDPVTQQKYEGDVNEAHATFNNKLDAYVRETAAPELIDPLRSAWSAYVRICRDEVIPAGRAGDRALVERLRDEQADPAYEKAVAIVKELIARESADGKQRADAAAASYSSSRVIIIASLAAGLLISVGFGLFVARGIVRSVKRVSWVVAGLAAGDLARHADIDSRDEIGRMAGELDAANDRLGAIVNRIGGSSATLARAADELSAVSSHIADSAAQTSGRAERVTTAAAEVARNVETVSAGTEEMTASIREIAGSATDAARVAHSAVGLVETANETVGQLGRSSGEIGSVVKLITSIAEQTNLLALNATIEAARAGEAGKGFAVVANEVKDLAQATARATDDISRRIGAIQSDSEAAVAAIGEISAVIERVSGYSATIASAVEQQTATTGEMGRHVESAFTAAGDIASNIDGVADAARTTDARVNDSRRAATDLARMASELQELVGEFTTR</sequence>
<dbReference type="RefSeq" id="WP_203899262.1">
    <property type="nucleotide sequence ID" value="NZ_BOPF01000008.1"/>
</dbReference>
<dbReference type="SUPFAM" id="SSF58104">
    <property type="entry name" value="Methyl-accepting chemotaxis protein (MCP) signaling domain"/>
    <property type="match status" value="1"/>
</dbReference>
<dbReference type="GO" id="GO:0016020">
    <property type="term" value="C:membrane"/>
    <property type="evidence" value="ECO:0007669"/>
    <property type="project" value="InterPro"/>
</dbReference>
<feature type="transmembrane region" description="Helical" evidence="6">
    <location>
        <begin position="21"/>
        <end position="42"/>
    </location>
</feature>
<evidence type="ECO:0000313" key="9">
    <source>
        <dbReference type="EMBL" id="GIJ45708.1"/>
    </source>
</evidence>
<proteinExistence type="inferred from homology"/>
<evidence type="ECO:0000256" key="4">
    <source>
        <dbReference type="ARBA" id="ARBA00029447"/>
    </source>
</evidence>
<dbReference type="Pfam" id="PF00672">
    <property type="entry name" value="HAMP"/>
    <property type="match status" value="1"/>
</dbReference>
<dbReference type="InterPro" id="IPR003660">
    <property type="entry name" value="HAMP_dom"/>
</dbReference>
<dbReference type="InterPro" id="IPR024478">
    <property type="entry name" value="HlyB_4HB_MCP"/>
</dbReference>
<dbReference type="PANTHER" id="PTHR32089:SF112">
    <property type="entry name" value="LYSOZYME-LIKE PROTEIN-RELATED"/>
    <property type="match status" value="1"/>
</dbReference>
<evidence type="ECO:0000256" key="6">
    <source>
        <dbReference type="SAM" id="Phobius"/>
    </source>
</evidence>
<dbReference type="PROSITE" id="PS51257">
    <property type="entry name" value="PROKAR_LIPOPROTEIN"/>
    <property type="match status" value="1"/>
</dbReference>
<keyword evidence="10" id="KW-1185">Reference proteome</keyword>
<dbReference type="EMBL" id="BOPF01000008">
    <property type="protein sequence ID" value="GIJ45708.1"/>
    <property type="molecule type" value="Genomic_DNA"/>
</dbReference>
<evidence type="ECO:0000259" key="7">
    <source>
        <dbReference type="PROSITE" id="PS50111"/>
    </source>
</evidence>
<dbReference type="InterPro" id="IPR004089">
    <property type="entry name" value="MCPsignal_dom"/>
</dbReference>
<keyword evidence="3 5" id="KW-0807">Transducer</keyword>
<evidence type="ECO:0008006" key="11">
    <source>
        <dbReference type="Google" id="ProtNLM"/>
    </source>
</evidence>
<dbReference type="PROSITE" id="PS50111">
    <property type="entry name" value="CHEMOTAXIS_TRANSDUC_2"/>
    <property type="match status" value="1"/>
</dbReference>
<feature type="domain" description="HAMP" evidence="8">
    <location>
        <begin position="221"/>
        <end position="273"/>
    </location>
</feature>
<keyword evidence="2 6" id="KW-1133">Transmembrane helix</keyword>
<dbReference type="Gene3D" id="1.10.287.950">
    <property type="entry name" value="Methyl-accepting chemotaxis protein"/>
    <property type="match status" value="1"/>
</dbReference>
<gene>
    <name evidence="9" type="ORF">Val02_25940</name>
</gene>
<protein>
    <recommendedName>
        <fullName evidence="11">Methyl-accepting chemotaxis protein</fullName>
    </recommendedName>
</protein>
<dbReference type="SMART" id="SM00283">
    <property type="entry name" value="MA"/>
    <property type="match status" value="1"/>
</dbReference>
<evidence type="ECO:0000256" key="5">
    <source>
        <dbReference type="PROSITE-ProRule" id="PRU00284"/>
    </source>
</evidence>
<keyword evidence="1 6" id="KW-0812">Transmembrane</keyword>
<reference evidence="9" key="1">
    <citation type="submission" date="2021-01" db="EMBL/GenBank/DDBJ databases">
        <title>Whole genome shotgun sequence of Virgisporangium aliadipatigenens NBRC 105644.</title>
        <authorList>
            <person name="Komaki H."/>
            <person name="Tamura T."/>
        </authorList>
    </citation>
    <scope>NUCLEOTIDE SEQUENCE</scope>
    <source>
        <strain evidence="9">NBRC 105644</strain>
    </source>
</reference>
<dbReference type="PROSITE" id="PS50885">
    <property type="entry name" value="HAMP"/>
    <property type="match status" value="1"/>
</dbReference>
<comment type="caution">
    <text evidence="9">The sequence shown here is derived from an EMBL/GenBank/DDBJ whole genome shotgun (WGS) entry which is preliminary data.</text>
</comment>
<dbReference type="Proteomes" id="UP000619260">
    <property type="component" value="Unassembled WGS sequence"/>
</dbReference>